<dbReference type="Gene3D" id="3.40.50.150">
    <property type="entry name" value="Vaccinia Virus protein VP39"/>
    <property type="match status" value="1"/>
</dbReference>
<dbReference type="GO" id="GO:0005634">
    <property type="term" value="C:nucleus"/>
    <property type="evidence" value="ECO:0007669"/>
    <property type="project" value="TreeGrafter"/>
</dbReference>
<keyword evidence="1" id="KW-0489">Methyltransferase</keyword>
<evidence type="ECO:0000256" key="1">
    <source>
        <dbReference type="ARBA" id="ARBA00022603"/>
    </source>
</evidence>
<dbReference type="GO" id="GO:0008168">
    <property type="term" value="F:methyltransferase activity"/>
    <property type="evidence" value="ECO:0007669"/>
    <property type="project" value="UniProtKB-KW"/>
</dbReference>
<proteinExistence type="predicted"/>
<organism evidence="3 4">
    <name type="scientific">Lepraria neglecta</name>
    <dbReference type="NCBI Taxonomy" id="209136"/>
    <lineage>
        <taxon>Eukaryota</taxon>
        <taxon>Fungi</taxon>
        <taxon>Dikarya</taxon>
        <taxon>Ascomycota</taxon>
        <taxon>Pezizomycotina</taxon>
        <taxon>Lecanoromycetes</taxon>
        <taxon>OSLEUM clade</taxon>
        <taxon>Lecanoromycetidae</taxon>
        <taxon>Lecanorales</taxon>
        <taxon>Lecanorineae</taxon>
        <taxon>Stereocaulaceae</taxon>
        <taxon>Lepraria</taxon>
    </lineage>
</organism>
<evidence type="ECO:0000313" key="3">
    <source>
        <dbReference type="EMBL" id="KAK3176664.1"/>
    </source>
</evidence>
<dbReference type="InterPro" id="IPR029063">
    <property type="entry name" value="SAM-dependent_MTases_sf"/>
</dbReference>
<sequence length="593" mass="64160">MRDADIDEKNLTYARSNIIQNNLKSRIRPFQTKPNDALIPLDAIGLESIDFCMCNPPFYSSTADLLSSAAAKSRPPHSACTGADIEMVTPGGEIAFAVARGTSTLPKHLLPFPSESTFNVNNSTLDSCAHAINDTLRSLDLKFQYRPALATGLGFAKGNVWSRAARRKQAQKSIASTANLEHEHETWHVRKSLTLLVCLRLAPSLESILPRADKVIAQHFVYEKQERVDGFGHHVAGPLEELRIARDLVARRLATILEPRQTPISEISDGQIQFPATAANVITVGTLTLTANPTGLIVGVSTTLTNPNVIILGTQIITAFPAGSTIGSQMLTPGGTITYSGDTLTLESSGEVIVHGSDYSATLILPPSVKITPPPQTSGAAGVIFASRIMTAFQNADSITVVTEGTLTQSYNKFTYTSSQWQNFTDSRIGIASSGFFTLADAAASYKVQGLYGCTSVIFASHKAIWLSYFWEIQAFGNYGPATFETGVLSYMGDTPGQIQGHSFDLADDVETLIVSPVSLDGSSLFHFQYYLDQIARLELLFPELLVEYAMYTAGTVADKAAAKADKGWKGKVQSDLKPPLNDLFLVIIRARL</sequence>
<reference evidence="3" key="1">
    <citation type="submission" date="2022-11" db="EMBL/GenBank/DDBJ databases">
        <title>Chromosomal genome sequence assembly and mating type (MAT) locus characterization of the leprose asexual lichenized fungus Lepraria neglecta (Nyl.) Erichsen.</title>
        <authorList>
            <person name="Allen J.L."/>
            <person name="Pfeffer B."/>
        </authorList>
    </citation>
    <scope>NUCLEOTIDE SEQUENCE</scope>
    <source>
        <strain evidence="3">Allen 5258</strain>
    </source>
</reference>
<dbReference type="GO" id="GO:0070475">
    <property type="term" value="P:rRNA base methylation"/>
    <property type="evidence" value="ECO:0007669"/>
    <property type="project" value="TreeGrafter"/>
</dbReference>
<keyword evidence="2" id="KW-0808">Transferase</keyword>
<dbReference type="PANTHER" id="PTHR13393">
    <property type="entry name" value="SAM-DEPENDENT METHYLTRANSFERASE"/>
    <property type="match status" value="1"/>
</dbReference>
<dbReference type="AlphaFoldDB" id="A0AAD9ZHC8"/>
<name>A0AAD9ZHC8_9LECA</name>
<evidence type="ECO:0000256" key="2">
    <source>
        <dbReference type="ARBA" id="ARBA00022679"/>
    </source>
</evidence>
<evidence type="ECO:0000313" key="4">
    <source>
        <dbReference type="Proteomes" id="UP001276659"/>
    </source>
</evidence>
<gene>
    <name evidence="3" type="ORF">OEA41_007987</name>
</gene>
<dbReference type="EMBL" id="JASNWA010000004">
    <property type="protein sequence ID" value="KAK3176664.1"/>
    <property type="molecule type" value="Genomic_DNA"/>
</dbReference>
<accession>A0AAD9ZHC8</accession>
<dbReference type="Proteomes" id="UP001276659">
    <property type="component" value="Unassembled WGS sequence"/>
</dbReference>
<comment type="caution">
    <text evidence="3">The sequence shown here is derived from an EMBL/GenBank/DDBJ whole genome shotgun (WGS) entry which is preliminary data.</text>
</comment>
<keyword evidence="4" id="KW-1185">Reference proteome</keyword>
<dbReference type="Pfam" id="PF05971">
    <property type="entry name" value="Methyltransf_10"/>
    <property type="match status" value="1"/>
</dbReference>
<dbReference type="InterPro" id="IPR010286">
    <property type="entry name" value="METTL16/RlmF"/>
</dbReference>
<dbReference type="PANTHER" id="PTHR13393:SF0">
    <property type="entry name" value="RNA N6-ADENOSINE-METHYLTRANSFERASE METTL16"/>
    <property type="match status" value="1"/>
</dbReference>
<protein>
    <submittedName>
        <fullName evidence="3">Uncharacterized protein</fullName>
    </submittedName>
</protein>
<dbReference type="SUPFAM" id="SSF53335">
    <property type="entry name" value="S-adenosyl-L-methionine-dependent methyltransferases"/>
    <property type="match status" value="1"/>
</dbReference>